<sequence>MNFESMAAAASLAGNDPVIVMPAFLFCWTARCRPVVFMHRAGDFVTGVTPGICFPGSSAPMRAGRYPPNDRSASTSSTAVIHPHSPGAFQQKY</sequence>
<reference evidence="2 3" key="1">
    <citation type="submission" date="2023-07" db="EMBL/GenBank/DDBJ databases">
        <title>Genomic Encyclopedia of Type Strains, Phase IV (KMG-IV): sequencing the most valuable type-strain genomes for metagenomic binning, comparative biology and taxonomic classification.</title>
        <authorList>
            <person name="Goeker M."/>
        </authorList>
    </citation>
    <scope>NUCLEOTIDE SEQUENCE [LARGE SCALE GENOMIC DNA]</scope>
    <source>
        <strain evidence="2 3">DSM 45903</strain>
    </source>
</reference>
<gene>
    <name evidence="2" type="ORF">JOE21_003621</name>
</gene>
<evidence type="ECO:0000313" key="2">
    <source>
        <dbReference type="EMBL" id="MDR6227598.1"/>
    </source>
</evidence>
<dbReference type="Proteomes" id="UP001185012">
    <property type="component" value="Unassembled WGS sequence"/>
</dbReference>
<accession>A0ABU1IT30</accession>
<feature type="region of interest" description="Disordered" evidence="1">
    <location>
        <begin position="64"/>
        <end position="93"/>
    </location>
</feature>
<keyword evidence="3" id="KW-1185">Reference proteome</keyword>
<dbReference type="EMBL" id="JAVDQG010000010">
    <property type="protein sequence ID" value="MDR6227598.1"/>
    <property type="molecule type" value="Genomic_DNA"/>
</dbReference>
<evidence type="ECO:0000313" key="3">
    <source>
        <dbReference type="Proteomes" id="UP001185012"/>
    </source>
</evidence>
<proteinExistence type="predicted"/>
<evidence type="ECO:0000256" key="1">
    <source>
        <dbReference type="SAM" id="MobiDB-lite"/>
    </source>
</evidence>
<organism evidence="2 3">
    <name type="scientific">Desmospora profundinema</name>
    <dbReference type="NCBI Taxonomy" id="1571184"/>
    <lineage>
        <taxon>Bacteria</taxon>
        <taxon>Bacillati</taxon>
        <taxon>Bacillota</taxon>
        <taxon>Bacilli</taxon>
        <taxon>Bacillales</taxon>
        <taxon>Thermoactinomycetaceae</taxon>
        <taxon>Desmospora</taxon>
    </lineage>
</organism>
<name>A0ABU1IT30_9BACL</name>
<dbReference type="RefSeq" id="WP_309868706.1">
    <property type="nucleotide sequence ID" value="NZ_JAVDQG010000010.1"/>
</dbReference>
<comment type="caution">
    <text evidence="2">The sequence shown here is derived from an EMBL/GenBank/DDBJ whole genome shotgun (WGS) entry which is preliminary data.</text>
</comment>
<protein>
    <submittedName>
        <fullName evidence="2">Uncharacterized protein</fullName>
    </submittedName>
</protein>